<feature type="short sequence motif" description="'HIGH' region" evidence="7">
    <location>
        <begin position="9"/>
        <end position="19"/>
    </location>
</feature>
<dbReference type="SUPFAM" id="SSF52374">
    <property type="entry name" value="Nucleotidylyl transferase"/>
    <property type="match status" value="1"/>
</dbReference>
<dbReference type="Gene3D" id="3.40.50.620">
    <property type="entry name" value="HUPs"/>
    <property type="match status" value="1"/>
</dbReference>
<name>A0ABY5Y301_9BACT</name>
<dbReference type="EMBL" id="CP065938">
    <property type="protein sequence ID" value="UWX05949.1"/>
    <property type="molecule type" value="Genomic_DNA"/>
</dbReference>
<evidence type="ECO:0000313" key="10">
    <source>
        <dbReference type="EMBL" id="UWX05949.1"/>
    </source>
</evidence>
<keyword evidence="6 7" id="KW-0030">Aminoacyl-tRNA synthetase</keyword>
<feature type="binding site" evidence="7">
    <location>
        <position position="100"/>
    </location>
    <ligand>
        <name>Zn(2+)</name>
        <dbReference type="ChEBI" id="CHEBI:29105"/>
    </ligand>
</feature>
<protein>
    <recommendedName>
        <fullName evidence="7">Glutamate--tRNA ligase</fullName>
        <ecNumber evidence="7">6.1.1.17</ecNumber>
    </recommendedName>
    <alternativeName>
        <fullName evidence="7">Glutamyl-tRNA synthetase</fullName>
        <shortName evidence="7">GluRS</shortName>
    </alternativeName>
</protein>
<evidence type="ECO:0000259" key="9">
    <source>
        <dbReference type="Pfam" id="PF19269"/>
    </source>
</evidence>
<feature type="binding site" evidence="7">
    <location>
        <position position="98"/>
    </location>
    <ligand>
        <name>Zn(2+)</name>
        <dbReference type="ChEBI" id="CHEBI:29105"/>
    </ligand>
</feature>
<dbReference type="InterPro" id="IPR020751">
    <property type="entry name" value="aa-tRNA-synth_I_codon-bd_sub2"/>
</dbReference>
<keyword evidence="5 7" id="KW-0648">Protein biosynthesis</keyword>
<dbReference type="InterPro" id="IPR001412">
    <property type="entry name" value="aa-tRNA-synth_I_CS"/>
</dbReference>
<evidence type="ECO:0000256" key="4">
    <source>
        <dbReference type="ARBA" id="ARBA00022840"/>
    </source>
</evidence>
<evidence type="ECO:0000256" key="1">
    <source>
        <dbReference type="ARBA" id="ARBA00007894"/>
    </source>
</evidence>
<keyword evidence="2 7" id="KW-0436">Ligase</keyword>
<keyword evidence="7" id="KW-0963">Cytoplasm</keyword>
<dbReference type="Proteomes" id="UP001058120">
    <property type="component" value="Chromosome"/>
</dbReference>
<dbReference type="InterPro" id="IPR000924">
    <property type="entry name" value="Glu/Gln-tRNA-synth"/>
</dbReference>
<keyword evidence="11" id="KW-1185">Reference proteome</keyword>
<dbReference type="Pfam" id="PF00749">
    <property type="entry name" value="tRNA-synt_1c"/>
    <property type="match status" value="1"/>
</dbReference>
<comment type="catalytic activity">
    <reaction evidence="7">
        <text>tRNA(Glu) + L-glutamate + ATP = L-glutamyl-tRNA(Glu) + AMP + diphosphate</text>
        <dbReference type="Rhea" id="RHEA:23540"/>
        <dbReference type="Rhea" id="RHEA-COMP:9663"/>
        <dbReference type="Rhea" id="RHEA-COMP:9680"/>
        <dbReference type="ChEBI" id="CHEBI:29985"/>
        <dbReference type="ChEBI" id="CHEBI:30616"/>
        <dbReference type="ChEBI" id="CHEBI:33019"/>
        <dbReference type="ChEBI" id="CHEBI:78442"/>
        <dbReference type="ChEBI" id="CHEBI:78520"/>
        <dbReference type="ChEBI" id="CHEBI:456215"/>
        <dbReference type="EC" id="6.1.1.17"/>
    </reaction>
</comment>
<keyword evidence="7" id="KW-0479">Metal-binding</keyword>
<comment type="function">
    <text evidence="7">Catalyzes the attachment of glutamate to tRNA(Glu) in a two-step reaction: glutamate is first activated by ATP to form Glu-AMP and then transferred to the acceptor end of tRNA(Glu).</text>
</comment>
<dbReference type="InterPro" id="IPR014729">
    <property type="entry name" value="Rossmann-like_a/b/a_fold"/>
</dbReference>
<evidence type="ECO:0000256" key="7">
    <source>
        <dbReference type="HAMAP-Rule" id="MF_00022"/>
    </source>
</evidence>
<dbReference type="InterPro" id="IPR008925">
    <property type="entry name" value="aa_tRNA-synth_I_cd-bd_sf"/>
</dbReference>
<dbReference type="HAMAP" id="MF_00022">
    <property type="entry name" value="Glu_tRNA_synth_type1"/>
    <property type="match status" value="1"/>
</dbReference>
<dbReference type="RefSeq" id="WP_334315543.1">
    <property type="nucleotide sequence ID" value="NZ_CP065938.1"/>
</dbReference>
<keyword evidence="4 7" id="KW-0067">ATP-binding</keyword>
<evidence type="ECO:0000259" key="8">
    <source>
        <dbReference type="Pfam" id="PF00749"/>
    </source>
</evidence>
<feature type="domain" description="Glutamyl/glutaminyl-tRNA synthetase class Ib catalytic" evidence="8">
    <location>
        <begin position="2"/>
        <end position="303"/>
    </location>
</feature>
<comment type="similarity">
    <text evidence="1 7">Belongs to the class-I aminoacyl-tRNA synthetase family. Glutamate--tRNA ligase type 1 subfamily.</text>
</comment>
<evidence type="ECO:0000256" key="3">
    <source>
        <dbReference type="ARBA" id="ARBA00022741"/>
    </source>
</evidence>
<gene>
    <name evidence="7" type="primary">gltX</name>
    <name evidence="10" type="ORF">JBF11_01070</name>
</gene>
<evidence type="ECO:0000256" key="2">
    <source>
        <dbReference type="ARBA" id="ARBA00022598"/>
    </source>
</evidence>
<dbReference type="PANTHER" id="PTHR43311">
    <property type="entry name" value="GLUTAMATE--TRNA LIGASE"/>
    <property type="match status" value="1"/>
</dbReference>
<dbReference type="PANTHER" id="PTHR43311:SF2">
    <property type="entry name" value="GLUTAMATE--TRNA LIGASE, MITOCHONDRIAL-RELATED"/>
    <property type="match status" value="1"/>
</dbReference>
<dbReference type="NCBIfam" id="TIGR00464">
    <property type="entry name" value="gltX_bact"/>
    <property type="match status" value="1"/>
</dbReference>
<organism evidence="10 11">
    <name type="scientific">Taurinivorans muris</name>
    <dbReference type="NCBI Taxonomy" id="2787751"/>
    <lineage>
        <taxon>Bacteria</taxon>
        <taxon>Pseudomonadati</taxon>
        <taxon>Thermodesulfobacteriota</taxon>
        <taxon>Desulfovibrionia</taxon>
        <taxon>Desulfovibrionales</taxon>
        <taxon>Desulfovibrionaceae</taxon>
        <taxon>Taurinivorans</taxon>
    </lineage>
</organism>
<feature type="binding site" evidence="7">
    <location>
        <position position="125"/>
    </location>
    <ligand>
        <name>Zn(2+)</name>
        <dbReference type="ChEBI" id="CHEBI:29105"/>
    </ligand>
</feature>
<evidence type="ECO:0000256" key="5">
    <source>
        <dbReference type="ARBA" id="ARBA00022917"/>
    </source>
</evidence>
<dbReference type="InterPro" id="IPR049940">
    <property type="entry name" value="GluQ/Sye"/>
</dbReference>
<comment type="subcellular location">
    <subcellularLocation>
        <location evidence="7">Cytoplasm</location>
    </subcellularLocation>
</comment>
<reference evidence="10" key="1">
    <citation type="submission" date="2020-12" db="EMBL/GenBank/DDBJ databases">
        <title>Taurinivorans muris gen. nov., sp. nov., fundamental and realized metabolic niche of a ubiquitous sulfidogenic bacterium in the murine intestine.</title>
        <authorList>
            <person name="Ye H."/>
            <person name="Hanson B.T."/>
            <person name="Loy A."/>
        </authorList>
    </citation>
    <scope>NUCLEOTIDE SEQUENCE</scope>
    <source>
        <strain evidence="10">LT0009</strain>
    </source>
</reference>
<sequence>MKVVTRFAPSPTGHLHIGGGRTAIFCWLLARHFGGEFRLRIEDTDTERSKQEYTDSILASMKWLGLDWDGDLTYQSQRKDVYNKYVDKLLETGHAYYCDCSVEEVEAMREVARAKGEKPRYNGKCRERGLGYAEGRVVRLKVPAEGRVVFDDMVKGPIAVDVNELDDMVLRRADGMPTYNMAVVVDDYEMGVTHVVRGDDHVSNTPKQILIYQALGLAVPTFGHVPMILGPDKQKLSKRHGARAVVEYQQDGLLPEALVNYLVRLGWSHGDQEIFSLQELVKLFDGKNLNSSAAAFDPDKLQWLNGYYLKHTPLDKAVELTRPFIEKSGLSLDGKNAEAAISLYIERASNLNDLAEQVKPYLQNIEDVVFEEKALNALDGQGKEQIKNVLALVRDTEFTAENLEHVIHDYVETSGVKFKLVGTPLRSALIGLAGGPSIHLIMFALGKAETIKRLERALA</sequence>
<feature type="domain" description="Aminoacyl-tRNA synthetase class I anticodon-binding" evidence="9">
    <location>
        <begin position="318"/>
        <end position="458"/>
    </location>
</feature>
<feature type="binding site" evidence="7">
    <location>
        <position position="127"/>
    </location>
    <ligand>
        <name>Zn(2+)</name>
        <dbReference type="ChEBI" id="CHEBI:29105"/>
    </ligand>
</feature>
<comment type="cofactor">
    <cofactor evidence="7">
        <name>Zn(2+)</name>
        <dbReference type="ChEBI" id="CHEBI:29105"/>
    </cofactor>
    <text evidence="7">Binds 1 zinc ion per subunit.</text>
</comment>
<dbReference type="InterPro" id="IPR020058">
    <property type="entry name" value="Glu/Gln-tRNA-synth_Ib_cat-dom"/>
</dbReference>
<dbReference type="Pfam" id="PF19269">
    <property type="entry name" value="Anticodon_2"/>
    <property type="match status" value="1"/>
</dbReference>
<dbReference type="Gene3D" id="1.10.10.350">
    <property type="match status" value="1"/>
</dbReference>
<evidence type="ECO:0000256" key="6">
    <source>
        <dbReference type="ARBA" id="ARBA00023146"/>
    </source>
</evidence>
<dbReference type="EC" id="6.1.1.17" evidence="7"/>
<dbReference type="GO" id="GO:0004818">
    <property type="term" value="F:glutamate-tRNA ligase activity"/>
    <property type="evidence" value="ECO:0007669"/>
    <property type="project" value="UniProtKB-EC"/>
</dbReference>
<keyword evidence="3 7" id="KW-0547">Nucleotide-binding</keyword>
<dbReference type="InterPro" id="IPR004527">
    <property type="entry name" value="Glu-tRNA-ligase_bac/mito"/>
</dbReference>
<evidence type="ECO:0000313" key="11">
    <source>
        <dbReference type="Proteomes" id="UP001058120"/>
    </source>
</evidence>
<dbReference type="NCBIfam" id="NF004314">
    <property type="entry name" value="PRK05710.1-3"/>
    <property type="match status" value="1"/>
</dbReference>
<feature type="binding site" evidence="7">
    <location>
        <position position="238"/>
    </location>
    <ligand>
        <name>ATP</name>
        <dbReference type="ChEBI" id="CHEBI:30616"/>
    </ligand>
</feature>
<feature type="short sequence motif" description="'KMSKS' region" evidence="7">
    <location>
        <begin position="235"/>
        <end position="239"/>
    </location>
</feature>
<dbReference type="CDD" id="cd00808">
    <property type="entry name" value="GluRS_core"/>
    <property type="match status" value="1"/>
</dbReference>
<dbReference type="PRINTS" id="PR00987">
    <property type="entry name" value="TRNASYNTHGLU"/>
</dbReference>
<dbReference type="InterPro" id="IPR045462">
    <property type="entry name" value="aa-tRNA-synth_I_cd-bd"/>
</dbReference>
<dbReference type="PROSITE" id="PS00178">
    <property type="entry name" value="AA_TRNA_LIGASE_I"/>
    <property type="match status" value="1"/>
</dbReference>
<keyword evidence="7" id="KW-0862">Zinc</keyword>
<dbReference type="SUPFAM" id="SSF48163">
    <property type="entry name" value="An anticodon-binding domain of class I aminoacyl-tRNA synthetases"/>
    <property type="match status" value="1"/>
</dbReference>
<comment type="subunit">
    <text evidence="7">Monomer.</text>
</comment>
<proteinExistence type="inferred from homology"/>
<accession>A0ABY5Y301</accession>
<dbReference type="InterPro" id="IPR033910">
    <property type="entry name" value="GluRS_core"/>
</dbReference>